<protein>
    <recommendedName>
        <fullName evidence="1">Recombinase domain-containing protein</fullName>
    </recommendedName>
</protein>
<dbReference type="InterPro" id="IPR011109">
    <property type="entry name" value="DNA_bind_recombinase_dom"/>
</dbReference>
<dbReference type="OrthoDB" id="885871at2"/>
<reference evidence="2 3" key="1">
    <citation type="submission" date="2019-04" db="EMBL/GenBank/DDBJ databases">
        <authorList>
            <person name="Feng G."/>
            <person name="Zhang J."/>
            <person name="Zhu H."/>
        </authorList>
    </citation>
    <scope>NUCLEOTIDE SEQUENCE [LARGE SCALE GENOMIC DNA]</scope>
    <source>
        <strain evidence="2 3">JCM 17223</strain>
    </source>
</reference>
<keyword evidence="3" id="KW-1185">Reference proteome</keyword>
<comment type="caution">
    <text evidence="2">The sequence shown here is derived from an EMBL/GenBank/DDBJ whole genome shotgun (WGS) entry which is preliminary data.</text>
</comment>
<dbReference type="Proteomes" id="UP000297739">
    <property type="component" value="Unassembled WGS sequence"/>
</dbReference>
<dbReference type="GO" id="GO:0003677">
    <property type="term" value="F:DNA binding"/>
    <property type="evidence" value="ECO:0007669"/>
    <property type="project" value="InterPro"/>
</dbReference>
<feature type="domain" description="Recombinase" evidence="1">
    <location>
        <begin position="70"/>
        <end position="114"/>
    </location>
</feature>
<evidence type="ECO:0000313" key="3">
    <source>
        <dbReference type="Proteomes" id="UP000297739"/>
    </source>
</evidence>
<accession>A0A4Z0PF94</accession>
<evidence type="ECO:0000313" key="2">
    <source>
        <dbReference type="EMBL" id="TGE13806.1"/>
    </source>
</evidence>
<dbReference type="AlphaFoldDB" id="A0A4Z0PF94"/>
<dbReference type="Pfam" id="PF07508">
    <property type="entry name" value="Recombinase"/>
    <property type="match status" value="1"/>
</dbReference>
<name>A0A4Z0PF94_9BACT</name>
<dbReference type="EMBL" id="SRLD01000050">
    <property type="protein sequence ID" value="TGE13806.1"/>
    <property type="molecule type" value="Genomic_DNA"/>
</dbReference>
<organism evidence="2 3">
    <name type="scientific">Hymenobacter elongatus</name>
    <dbReference type="NCBI Taxonomy" id="877208"/>
    <lineage>
        <taxon>Bacteria</taxon>
        <taxon>Pseudomonadati</taxon>
        <taxon>Bacteroidota</taxon>
        <taxon>Cytophagia</taxon>
        <taxon>Cytophagales</taxon>
        <taxon>Hymenobacteraceae</taxon>
        <taxon>Hymenobacter</taxon>
    </lineage>
</organism>
<evidence type="ECO:0000259" key="1">
    <source>
        <dbReference type="Pfam" id="PF07508"/>
    </source>
</evidence>
<dbReference type="GO" id="GO:0000150">
    <property type="term" value="F:DNA strand exchange activity"/>
    <property type="evidence" value="ECO:0007669"/>
    <property type="project" value="InterPro"/>
</dbReference>
<sequence>MVRAACPVSFNDETRIRVSTSGVYGLRNRYKRARGFTLGKPENFTHESRALGRAVVQRNAQEAVPNKQARRLATLLRRDGLTLTAIAAELNAHGYRTRRGKEFHKTTVLRLLKHNPVHSLPIF</sequence>
<proteinExistence type="predicted"/>
<gene>
    <name evidence="2" type="ORF">E5J99_18805</name>
</gene>